<sequence>MVNLHIDTLEETQMAKKSGLPWHKRQLSVFRSILTEAHTANDPTIRNNLGQQFIGACRSIAGTTIPAYHKPLLHAVMDGKMLFLNSQNDHVETALGQIMRERRRVVQKTRRKASQATIPTGTETGGEPSKAPAVVSDGSGLSSDIGRECAPSNHARS</sequence>
<organism evidence="2 3">
    <name type="scientific">Candidatus Kaiserbacteria bacterium RIFCSPHIGHO2_01_FULL_55_17</name>
    <dbReference type="NCBI Taxonomy" id="1798484"/>
    <lineage>
        <taxon>Bacteria</taxon>
        <taxon>Candidatus Kaiseribacteriota</taxon>
    </lineage>
</organism>
<protein>
    <submittedName>
        <fullName evidence="2">Uncharacterized protein</fullName>
    </submittedName>
</protein>
<dbReference type="EMBL" id="MFKX01000006">
    <property type="protein sequence ID" value="OGG58148.1"/>
    <property type="molecule type" value="Genomic_DNA"/>
</dbReference>
<evidence type="ECO:0000256" key="1">
    <source>
        <dbReference type="SAM" id="MobiDB-lite"/>
    </source>
</evidence>
<evidence type="ECO:0000313" key="3">
    <source>
        <dbReference type="Proteomes" id="UP000177958"/>
    </source>
</evidence>
<feature type="compositionally biased region" description="Low complexity" evidence="1">
    <location>
        <begin position="119"/>
        <end position="128"/>
    </location>
</feature>
<evidence type="ECO:0000313" key="2">
    <source>
        <dbReference type="EMBL" id="OGG58148.1"/>
    </source>
</evidence>
<dbReference type="Proteomes" id="UP000177958">
    <property type="component" value="Unassembled WGS sequence"/>
</dbReference>
<proteinExistence type="predicted"/>
<dbReference type="AlphaFoldDB" id="A0A1F6D9N4"/>
<accession>A0A1F6D9N4</accession>
<gene>
    <name evidence="2" type="ORF">A2853_01370</name>
</gene>
<comment type="caution">
    <text evidence="2">The sequence shown here is derived from an EMBL/GenBank/DDBJ whole genome shotgun (WGS) entry which is preliminary data.</text>
</comment>
<reference evidence="2 3" key="1">
    <citation type="journal article" date="2016" name="Nat. Commun.">
        <title>Thousands of microbial genomes shed light on interconnected biogeochemical processes in an aquifer system.</title>
        <authorList>
            <person name="Anantharaman K."/>
            <person name="Brown C.T."/>
            <person name="Hug L.A."/>
            <person name="Sharon I."/>
            <person name="Castelle C.J."/>
            <person name="Probst A.J."/>
            <person name="Thomas B.C."/>
            <person name="Singh A."/>
            <person name="Wilkins M.J."/>
            <person name="Karaoz U."/>
            <person name="Brodie E.L."/>
            <person name="Williams K.H."/>
            <person name="Hubbard S.S."/>
            <person name="Banfield J.F."/>
        </authorList>
    </citation>
    <scope>NUCLEOTIDE SEQUENCE [LARGE SCALE GENOMIC DNA]</scope>
</reference>
<feature type="region of interest" description="Disordered" evidence="1">
    <location>
        <begin position="107"/>
        <end position="157"/>
    </location>
</feature>
<name>A0A1F6D9N4_9BACT</name>